<sequence>MAQNKQDRRMPDKSEIIQKRTDRMAERYGLDENQKKELLELNKQYADKMFMGGRPGRGNRPRRAIGGDSLSMRKRPDKAQIEEMMKKMKATREAYNNGLKKIMNDSQFSKYEEDQKKMMQRRPRNNNRGNR</sequence>
<reference evidence="3" key="2">
    <citation type="submission" date="2023-08" db="EMBL/GenBank/DDBJ databases">
        <title>Identification and characterization of horizontal gene transfer across gut microbiota members of farm animals based on homology search.</title>
        <authorList>
            <person name="Schwarzerova J."/>
            <person name="Nykrynova M."/>
            <person name="Jureckova K."/>
            <person name="Cejkova D."/>
            <person name="Rychlik I."/>
        </authorList>
    </citation>
    <scope>NUCLEOTIDE SEQUENCE</scope>
    <source>
        <strain evidence="3">ET15</strain>
        <strain evidence="2">ET37</strain>
    </source>
</reference>
<evidence type="ECO:0000313" key="2">
    <source>
        <dbReference type="EMBL" id="MDN0022523.1"/>
    </source>
</evidence>
<dbReference type="InterPro" id="IPR032612">
    <property type="entry name" value="DUF4890"/>
</dbReference>
<feature type="region of interest" description="Disordered" evidence="1">
    <location>
        <begin position="50"/>
        <end position="74"/>
    </location>
</feature>
<evidence type="ECO:0000313" key="5">
    <source>
        <dbReference type="Proteomes" id="UP001168478"/>
    </source>
</evidence>
<feature type="region of interest" description="Disordered" evidence="1">
    <location>
        <begin position="100"/>
        <end position="131"/>
    </location>
</feature>
<evidence type="ECO:0000313" key="4">
    <source>
        <dbReference type="Proteomes" id="UP001167831"/>
    </source>
</evidence>
<dbReference type="EMBL" id="JAUEIF010000006">
    <property type="protein sequence ID" value="MDN0025480.1"/>
    <property type="molecule type" value="Genomic_DNA"/>
</dbReference>
<feature type="compositionally biased region" description="Basic residues" evidence="1">
    <location>
        <begin position="118"/>
        <end position="131"/>
    </location>
</feature>
<name>A0AAW7JR96_9BACT</name>
<dbReference type="RefSeq" id="WP_289836532.1">
    <property type="nucleotide sequence ID" value="NZ_JAUEIF010000006.1"/>
</dbReference>
<evidence type="ECO:0000313" key="3">
    <source>
        <dbReference type="EMBL" id="MDN0025480.1"/>
    </source>
</evidence>
<accession>A0AAW7JR96</accession>
<organism evidence="3 5">
    <name type="scientific">Leyella lascolaii</name>
    <dbReference type="NCBI Taxonomy" id="1776379"/>
    <lineage>
        <taxon>Bacteria</taxon>
        <taxon>Pseudomonadati</taxon>
        <taxon>Bacteroidota</taxon>
        <taxon>Bacteroidia</taxon>
        <taxon>Bacteroidales</taxon>
        <taxon>Prevotellaceae</taxon>
        <taxon>Leyella</taxon>
    </lineage>
</organism>
<dbReference type="Proteomes" id="UP001167831">
    <property type="component" value="Unassembled WGS sequence"/>
</dbReference>
<keyword evidence="4" id="KW-1185">Reference proteome</keyword>
<dbReference type="Proteomes" id="UP001168478">
    <property type="component" value="Unassembled WGS sequence"/>
</dbReference>
<protein>
    <submittedName>
        <fullName evidence="3">DUF4890 domain-containing protein</fullName>
    </submittedName>
</protein>
<dbReference type="EMBL" id="JAUEIE010000004">
    <property type="protein sequence ID" value="MDN0022523.1"/>
    <property type="molecule type" value="Genomic_DNA"/>
</dbReference>
<comment type="caution">
    <text evidence="3">The sequence shown here is derived from an EMBL/GenBank/DDBJ whole genome shotgun (WGS) entry which is preliminary data.</text>
</comment>
<gene>
    <name evidence="2" type="ORF">QVN81_05715</name>
    <name evidence="3" type="ORF">QVN84_08110</name>
</gene>
<proteinExistence type="predicted"/>
<reference evidence="3" key="1">
    <citation type="submission" date="2023-06" db="EMBL/GenBank/DDBJ databases">
        <authorList>
            <person name="Zeman M."/>
            <person name="Kubasova T."/>
            <person name="Jahodarova E."/>
            <person name="Nykrynova M."/>
            <person name="Rychlik I."/>
        </authorList>
    </citation>
    <scope>NUCLEOTIDE SEQUENCE</scope>
    <source>
        <strain evidence="3">ET15</strain>
        <strain evidence="2">ET37</strain>
    </source>
</reference>
<dbReference type="AlphaFoldDB" id="A0AAW7JR96"/>
<dbReference type="Pfam" id="PF16231">
    <property type="entry name" value="DUF4890"/>
    <property type="match status" value="1"/>
</dbReference>
<evidence type="ECO:0000256" key="1">
    <source>
        <dbReference type="SAM" id="MobiDB-lite"/>
    </source>
</evidence>